<evidence type="ECO:0000256" key="1">
    <source>
        <dbReference type="SAM" id="SignalP"/>
    </source>
</evidence>
<reference evidence="2 3" key="1">
    <citation type="submission" date="2021-06" db="EMBL/GenBank/DDBJ databases">
        <authorList>
            <person name="Palmer J.M."/>
        </authorList>
    </citation>
    <scope>NUCLEOTIDE SEQUENCE [LARGE SCALE GENOMIC DNA]</scope>
    <source>
        <strain evidence="2 3">AS_MEX2019</strain>
        <tissue evidence="2">Muscle</tissue>
    </source>
</reference>
<keyword evidence="1" id="KW-0732">Signal</keyword>
<evidence type="ECO:0000313" key="3">
    <source>
        <dbReference type="Proteomes" id="UP001469553"/>
    </source>
</evidence>
<keyword evidence="3" id="KW-1185">Reference proteome</keyword>
<dbReference type="Proteomes" id="UP001469553">
    <property type="component" value="Unassembled WGS sequence"/>
</dbReference>
<feature type="signal peptide" evidence="1">
    <location>
        <begin position="1"/>
        <end position="25"/>
    </location>
</feature>
<feature type="chain" id="PRO_5046828509" description="Secreted protein" evidence="1">
    <location>
        <begin position="26"/>
        <end position="142"/>
    </location>
</feature>
<gene>
    <name evidence="2" type="ORF">AMECASPLE_025475</name>
</gene>
<organism evidence="2 3">
    <name type="scientific">Ameca splendens</name>
    <dbReference type="NCBI Taxonomy" id="208324"/>
    <lineage>
        <taxon>Eukaryota</taxon>
        <taxon>Metazoa</taxon>
        <taxon>Chordata</taxon>
        <taxon>Craniata</taxon>
        <taxon>Vertebrata</taxon>
        <taxon>Euteleostomi</taxon>
        <taxon>Actinopterygii</taxon>
        <taxon>Neopterygii</taxon>
        <taxon>Teleostei</taxon>
        <taxon>Neoteleostei</taxon>
        <taxon>Acanthomorphata</taxon>
        <taxon>Ovalentaria</taxon>
        <taxon>Atherinomorphae</taxon>
        <taxon>Cyprinodontiformes</taxon>
        <taxon>Goodeidae</taxon>
        <taxon>Ameca</taxon>
    </lineage>
</organism>
<proteinExistence type="predicted"/>
<comment type="caution">
    <text evidence="2">The sequence shown here is derived from an EMBL/GenBank/DDBJ whole genome shotgun (WGS) entry which is preliminary data.</text>
</comment>
<accession>A0ABV0XTR5</accession>
<evidence type="ECO:0008006" key="4">
    <source>
        <dbReference type="Google" id="ProtNLM"/>
    </source>
</evidence>
<dbReference type="EMBL" id="JAHRIP010011916">
    <property type="protein sequence ID" value="MEQ2284824.1"/>
    <property type="molecule type" value="Genomic_DNA"/>
</dbReference>
<evidence type="ECO:0000313" key="2">
    <source>
        <dbReference type="EMBL" id="MEQ2284824.1"/>
    </source>
</evidence>
<sequence>MMVISWPVGGRLSVLLSFLPSFLYTHLSVQGGIGAGALQRSIGERRGTSWPDLQSITRQHRKTCRHTHQNNVDRPVNLTDMFLDCGSPYFLFLKELLLIFCFWSIEHYLVFGLKYISELVVRYEPCRSLGSSEPKKAPGGPA</sequence>
<name>A0ABV0XTR5_9TELE</name>
<protein>
    <recommendedName>
        <fullName evidence="4">Secreted protein</fullName>
    </recommendedName>
</protein>